<proteinExistence type="predicted"/>
<organism evidence="2 3">
    <name type="scientific">Crossiella equi</name>
    <dbReference type="NCBI Taxonomy" id="130796"/>
    <lineage>
        <taxon>Bacteria</taxon>
        <taxon>Bacillati</taxon>
        <taxon>Actinomycetota</taxon>
        <taxon>Actinomycetes</taxon>
        <taxon>Pseudonocardiales</taxon>
        <taxon>Pseudonocardiaceae</taxon>
        <taxon>Crossiella</taxon>
    </lineage>
</organism>
<evidence type="ECO:0008006" key="4">
    <source>
        <dbReference type="Google" id="ProtNLM"/>
    </source>
</evidence>
<dbReference type="Proteomes" id="UP001519363">
    <property type="component" value="Unassembled WGS sequence"/>
</dbReference>
<dbReference type="EMBL" id="JAGIOO010000001">
    <property type="protein sequence ID" value="MBP2474433.1"/>
    <property type="molecule type" value="Genomic_DNA"/>
</dbReference>
<dbReference type="InterPro" id="IPR006764">
    <property type="entry name" value="SAM_dep_MeTrfase_SAV2177_type"/>
</dbReference>
<evidence type="ECO:0000313" key="3">
    <source>
        <dbReference type="Proteomes" id="UP001519363"/>
    </source>
</evidence>
<name>A0ABS5ACX0_9PSEU</name>
<evidence type="ECO:0000256" key="1">
    <source>
        <dbReference type="SAM" id="MobiDB-lite"/>
    </source>
</evidence>
<dbReference type="SUPFAM" id="SSF53335">
    <property type="entry name" value="S-adenosyl-L-methionine-dependent methyltransferases"/>
    <property type="match status" value="1"/>
</dbReference>
<dbReference type="Pfam" id="PF04672">
    <property type="entry name" value="Methyltransf_19"/>
    <property type="match status" value="1"/>
</dbReference>
<evidence type="ECO:0000313" key="2">
    <source>
        <dbReference type="EMBL" id="MBP2474433.1"/>
    </source>
</evidence>
<protein>
    <recommendedName>
        <fullName evidence="4">S-adenosyl methyltransferase</fullName>
    </recommendedName>
</protein>
<sequence>MSDYLLGGTAHWARDQELDDRLLGLVPTLRAISLAAREFSHRVVRQLAALGAEQFLDVGCGLPTLGPVHEVAEAARPGLVRAEGVLDLDQPVVILLVGVPDLHPGDLLARYRELLAPGSFLALSPVAAGAPGAGVRGGPGVRGAGRGGAQTRLSSMLG</sequence>
<accession>A0ABS5ACX0</accession>
<gene>
    <name evidence="2" type="ORF">JOF53_003305</name>
</gene>
<feature type="region of interest" description="Disordered" evidence="1">
    <location>
        <begin position="137"/>
        <end position="158"/>
    </location>
</feature>
<keyword evidence="3" id="KW-1185">Reference proteome</keyword>
<reference evidence="2 3" key="1">
    <citation type="submission" date="2021-03" db="EMBL/GenBank/DDBJ databases">
        <title>Sequencing the genomes of 1000 actinobacteria strains.</title>
        <authorList>
            <person name="Klenk H.-P."/>
        </authorList>
    </citation>
    <scope>NUCLEOTIDE SEQUENCE [LARGE SCALE GENOMIC DNA]</scope>
    <source>
        <strain evidence="2 3">DSM 44580</strain>
    </source>
</reference>
<dbReference type="Gene3D" id="3.40.50.150">
    <property type="entry name" value="Vaccinia Virus protein VP39"/>
    <property type="match status" value="2"/>
</dbReference>
<dbReference type="InterPro" id="IPR029063">
    <property type="entry name" value="SAM-dependent_MTases_sf"/>
</dbReference>
<comment type="caution">
    <text evidence="2">The sequence shown here is derived from an EMBL/GenBank/DDBJ whole genome shotgun (WGS) entry which is preliminary data.</text>
</comment>
<feature type="compositionally biased region" description="Gly residues" evidence="1">
    <location>
        <begin position="137"/>
        <end position="148"/>
    </location>
</feature>